<keyword evidence="1" id="KW-0175">Coiled coil</keyword>
<evidence type="ECO:0000256" key="1">
    <source>
        <dbReference type="SAM" id="Coils"/>
    </source>
</evidence>
<feature type="coiled-coil region" evidence="1">
    <location>
        <begin position="38"/>
        <end position="72"/>
    </location>
</feature>
<dbReference type="EMBL" id="AAOG01000001">
    <property type="protein sequence ID" value="EAR13296.1"/>
    <property type="molecule type" value="Genomic_DNA"/>
</dbReference>
<dbReference type="Proteomes" id="UP000003053">
    <property type="component" value="Unassembled WGS sequence"/>
</dbReference>
<organism evidence="2 3">
    <name type="scientific">Polaribacter irgensii 23-P</name>
    <dbReference type="NCBI Taxonomy" id="313594"/>
    <lineage>
        <taxon>Bacteria</taxon>
        <taxon>Pseudomonadati</taxon>
        <taxon>Bacteroidota</taxon>
        <taxon>Flavobacteriia</taxon>
        <taxon>Flavobacteriales</taxon>
        <taxon>Flavobacteriaceae</taxon>
    </lineage>
</organism>
<name>A4BWF5_9FLAO</name>
<dbReference type="AlphaFoldDB" id="A4BWF5"/>
<dbReference type="STRING" id="313594.PI23P_02342"/>
<dbReference type="HOGENOM" id="CLU_1359326_0_0_10"/>
<keyword evidence="3" id="KW-1185">Reference proteome</keyword>
<dbReference type="eggNOG" id="ENOG502ZVM9">
    <property type="taxonomic scope" value="Bacteria"/>
</dbReference>
<gene>
    <name evidence="2" type="ORF">PI23P_02342</name>
</gene>
<reference evidence="2 3" key="1">
    <citation type="submission" date="2006-02" db="EMBL/GenBank/DDBJ databases">
        <authorList>
            <person name="Murray A."/>
            <person name="Staley J."/>
            <person name="Ferriera S."/>
            <person name="Johnson J."/>
            <person name="Kravitz S."/>
            <person name="Halpern A."/>
            <person name="Remington K."/>
            <person name="Beeson K."/>
            <person name="Tran B."/>
            <person name="Rogers Y.-H."/>
            <person name="Friedman R."/>
            <person name="Venter J.C."/>
        </authorList>
    </citation>
    <scope>NUCLEOTIDE SEQUENCE [LARGE SCALE GENOMIC DNA]</scope>
    <source>
        <strain evidence="2 3">23-P</strain>
    </source>
</reference>
<protein>
    <submittedName>
        <fullName evidence="2">Uncharacterized protein</fullName>
    </submittedName>
</protein>
<evidence type="ECO:0000313" key="2">
    <source>
        <dbReference type="EMBL" id="EAR13296.1"/>
    </source>
</evidence>
<sequence>MRTDNKNHSTDFIETLLTSFEERIQKIETTFSSSESLIESSKALLVDFQQSLKRLKKERKTLNNKLRENLAKIGSLRKNDYDSMMGELFQLLEEKEKEAEDEFHHYIEYQKTMVNLLRQGVLQIKNIGQNDNKKNVEIFKLELETILKVQQEKKEYAIIKFLELQEIHKKITHSFNELINQDTHVFCKDLKNVKKHLLEEIK</sequence>
<proteinExistence type="predicted"/>
<accession>A4BWF5</accession>
<dbReference type="OrthoDB" id="916708at976"/>
<comment type="caution">
    <text evidence="2">The sequence shown here is derived from an EMBL/GenBank/DDBJ whole genome shotgun (WGS) entry which is preliminary data.</text>
</comment>
<evidence type="ECO:0000313" key="3">
    <source>
        <dbReference type="Proteomes" id="UP000003053"/>
    </source>
</evidence>